<dbReference type="InterPro" id="IPR016155">
    <property type="entry name" value="Mopterin_synth/thiamin_S_b"/>
</dbReference>
<organism evidence="4 5">
    <name type="scientific">Halochromatium glycolicum</name>
    <dbReference type="NCBI Taxonomy" id="85075"/>
    <lineage>
        <taxon>Bacteria</taxon>
        <taxon>Pseudomonadati</taxon>
        <taxon>Pseudomonadota</taxon>
        <taxon>Gammaproteobacteria</taxon>
        <taxon>Chromatiales</taxon>
        <taxon>Chromatiaceae</taxon>
        <taxon>Halochromatium</taxon>
    </lineage>
</organism>
<comment type="caution">
    <text evidence="4">The sequence shown here is derived from an EMBL/GenBank/DDBJ whole genome shotgun (WGS) entry which is preliminary data.</text>
</comment>
<dbReference type="EMBL" id="NRSJ01000017">
    <property type="protein sequence ID" value="MBK1704997.1"/>
    <property type="molecule type" value="Genomic_DNA"/>
</dbReference>
<dbReference type="InterPro" id="IPR044672">
    <property type="entry name" value="MOCS2A"/>
</dbReference>
<evidence type="ECO:0000256" key="1">
    <source>
        <dbReference type="ARBA" id="ARBA00022741"/>
    </source>
</evidence>
<gene>
    <name evidence="4" type="primary">moaD</name>
    <name evidence="4" type="ORF">CKO40_10705</name>
</gene>
<dbReference type="Proteomes" id="UP001296776">
    <property type="component" value="Unassembled WGS sequence"/>
</dbReference>
<dbReference type="RefSeq" id="WP_200346252.1">
    <property type="nucleotide sequence ID" value="NZ_NRSJ01000017.1"/>
</dbReference>
<accession>A0AAJ0U563</accession>
<dbReference type="GO" id="GO:1990133">
    <property type="term" value="C:molybdopterin adenylyltransferase complex"/>
    <property type="evidence" value="ECO:0007669"/>
    <property type="project" value="TreeGrafter"/>
</dbReference>
<dbReference type="InterPro" id="IPR012675">
    <property type="entry name" value="Beta-grasp_dom_sf"/>
</dbReference>
<sequence>MIRILYFASLRERLGIAEEQWPCPEGSISVAEVINDLRRRGGVWAEALGEGERRMMAVNHELRRADCQLVDGDELAIFPPVTGG</sequence>
<comment type="similarity">
    <text evidence="2">Belongs to the MoaD family.</text>
</comment>
<reference evidence="4" key="1">
    <citation type="submission" date="2017-08" db="EMBL/GenBank/DDBJ databases">
        <authorList>
            <person name="Imhoff J.F."/>
            <person name="Rahn T."/>
            <person name="Kuenzel S."/>
            <person name="Neulinger S.C."/>
        </authorList>
    </citation>
    <scope>NUCLEOTIDE SEQUENCE</scope>
    <source>
        <strain evidence="4">DSM 11080</strain>
    </source>
</reference>
<evidence type="ECO:0000256" key="3">
    <source>
        <dbReference type="ARBA" id="ARBA00024247"/>
    </source>
</evidence>
<dbReference type="PANTHER" id="PTHR33359">
    <property type="entry name" value="MOLYBDOPTERIN SYNTHASE SULFUR CARRIER SUBUNIT"/>
    <property type="match status" value="1"/>
</dbReference>
<evidence type="ECO:0000313" key="5">
    <source>
        <dbReference type="Proteomes" id="UP001296776"/>
    </source>
</evidence>
<dbReference type="PANTHER" id="PTHR33359:SF1">
    <property type="entry name" value="MOLYBDOPTERIN SYNTHASE SULFUR CARRIER SUBUNIT"/>
    <property type="match status" value="1"/>
</dbReference>
<protein>
    <recommendedName>
        <fullName evidence="3">Molybdopterin synthase sulfur carrier subunit</fullName>
    </recommendedName>
</protein>
<dbReference type="CDD" id="cd00754">
    <property type="entry name" value="Ubl_MoaD"/>
    <property type="match status" value="1"/>
</dbReference>
<evidence type="ECO:0000313" key="4">
    <source>
        <dbReference type="EMBL" id="MBK1704997.1"/>
    </source>
</evidence>
<keyword evidence="5" id="KW-1185">Reference proteome</keyword>
<proteinExistence type="inferred from homology"/>
<dbReference type="Pfam" id="PF02597">
    <property type="entry name" value="ThiS"/>
    <property type="match status" value="1"/>
</dbReference>
<dbReference type="InterPro" id="IPR003749">
    <property type="entry name" value="ThiS/MoaD-like"/>
</dbReference>
<keyword evidence="1" id="KW-0547">Nucleotide-binding</keyword>
<evidence type="ECO:0000256" key="2">
    <source>
        <dbReference type="ARBA" id="ARBA00024200"/>
    </source>
</evidence>
<dbReference type="GO" id="GO:0006777">
    <property type="term" value="P:Mo-molybdopterin cofactor biosynthetic process"/>
    <property type="evidence" value="ECO:0007669"/>
    <property type="project" value="InterPro"/>
</dbReference>
<dbReference type="Gene3D" id="3.10.20.30">
    <property type="match status" value="1"/>
</dbReference>
<dbReference type="AlphaFoldDB" id="A0AAJ0U563"/>
<reference evidence="4" key="2">
    <citation type="journal article" date="2020" name="Microorganisms">
        <title>Osmotic Adaptation and Compatible Solute Biosynthesis of Phototrophic Bacteria as Revealed from Genome Analyses.</title>
        <authorList>
            <person name="Imhoff J.F."/>
            <person name="Rahn T."/>
            <person name="Kunzel S."/>
            <person name="Keller A."/>
            <person name="Neulinger S.C."/>
        </authorList>
    </citation>
    <scope>NUCLEOTIDE SEQUENCE</scope>
    <source>
        <strain evidence="4">DSM 11080</strain>
    </source>
</reference>
<dbReference type="SUPFAM" id="SSF54285">
    <property type="entry name" value="MoaD/ThiS"/>
    <property type="match status" value="1"/>
</dbReference>
<dbReference type="GO" id="GO:0000166">
    <property type="term" value="F:nucleotide binding"/>
    <property type="evidence" value="ECO:0007669"/>
    <property type="project" value="UniProtKB-KW"/>
</dbReference>
<name>A0AAJ0U563_9GAMM</name>
<dbReference type="NCBIfam" id="TIGR01682">
    <property type="entry name" value="moaD"/>
    <property type="match status" value="1"/>
</dbReference>